<dbReference type="Pfam" id="PF04427">
    <property type="entry name" value="Brix"/>
    <property type="match status" value="1"/>
</dbReference>
<reference evidence="3" key="3">
    <citation type="submission" date="2012-09" db="EMBL/GenBank/DDBJ databases">
        <authorList>
            <consortium name="VectorBase"/>
        </authorList>
    </citation>
    <scope>NUCLEOTIDE SEQUENCE</scope>
    <source>
        <strain evidence="3">Liverpool</strain>
    </source>
</reference>
<dbReference type="AlphaFoldDB" id="Q17BF6"/>
<dbReference type="eggNOG" id="KOG2780">
    <property type="taxonomic scope" value="Eukaryota"/>
</dbReference>
<dbReference type="OMA" id="RELMINC"/>
<sequence length="417" mass="48724">MEQTLSFKINQRGSSIPLAVLFCSGLHSFCNKNRKKKLIYSKFAQIQSVLKMSSDSGSDSDMEAPQQKQEQPQKRKRLQDYLDEKAAREAAERAEMELRKRRRSGLDDEEEVGEVSYPVINPINFIKNKEIRSKKFKRLQGSKKKEEKAARKARKLEGGPKTTGHTIESLREKDQTSLANVTEDDNEEIANDLENDEFNEYYKKTYEPKVLITYSATPHTRTRKFAAELERILPNSLVHARNKARLKNVCKSAIREEFTDLIVINENKKQPEGLLVIHLPEGPTAHFKISNFKSLKDLKKRPSNITSHRPEVILTNFSTRLGLTIGRMLGALFHYEPEFKGRRVATFHNQRDYIFFRHHLYEFDKNGKRVKLRELGPRFTLKLRSLQQGLFDSKCGDYEWMITNKRHQMESRRRFFL</sequence>
<dbReference type="FunFam" id="3.40.50.10480:FF:000002">
    <property type="entry name" value="Ribosome production factor 1"/>
    <property type="match status" value="1"/>
</dbReference>
<evidence type="ECO:0000256" key="1">
    <source>
        <dbReference type="SAM" id="MobiDB-lite"/>
    </source>
</evidence>
<evidence type="ECO:0000313" key="3">
    <source>
        <dbReference type="EMBL" id="EAT43588.1"/>
    </source>
</evidence>
<dbReference type="SUPFAM" id="SSF52954">
    <property type="entry name" value="Class II aaRS ABD-related"/>
    <property type="match status" value="1"/>
</dbReference>
<dbReference type="GO" id="GO:0005730">
    <property type="term" value="C:nucleolus"/>
    <property type="evidence" value="ECO:0007669"/>
    <property type="project" value="TreeGrafter"/>
</dbReference>
<dbReference type="GO" id="GO:0000460">
    <property type="term" value="P:maturation of 5.8S rRNA"/>
    <property type="evidence" value="ECO:0007669"/>
    <property type="project" value="TreeGrafter"/>
</dbReference>
<feature type="domain" description="Brix" evidence="2">
    <location>
        <begin position="208"/>
        <end position="392"/>
    </location>
</feature>
<feature type="compositionally biased region" description="Basic and acidic residues" evidence="1">
    <location>
        <begin position="143"/>
        <end position="158"/>
    </location>
</feature>
<dbReference type="GO" id="GO:0042134">
    <property type="term" value="F:rRNA primary transcript binding"/>
    <property type="evidence" value="ECO:0007669"/>
    <property type="project" value="InterPro"/>
</dbReference>
<dbReference type="GO" id="GO:0000470">
    <property type="term" value="P:maturation of LSU-rRNA"/>
    <property type="evidence" value="ECO:0007669"/>
    <property type="project" value="TreeGrafter"/>
</dbReference>
<dbReference type="InterPro" id="IPR044281">
    <property type="entry name" value="IMP4/RPF1"/>
</dbReference>
<organism evidence="3 4">
    <name type="scientific">Aedes aegypti</name>
    <name type="common">Yellowfever mosquito</name>
    <name type="synonym">Culex aegypti</name>
    <dbReference type="NCBI Taxonomy" id="7159"/>
    <lineage>
        <taxon>Eukaryota</taxon>
        <taxon>Metazoa</taxon>
        <taxon>Ecdysozoa</taxon>
        <taxon>Arthropoda</taxon>
        <taxon>Hexapoda</taxon>
        <taxon>Insecta</taxon>
        <taxon>Pterygota</taxon>
        <taxon>Neoptera</taxon>
        <taxon>Endopterygota</taxon>
        <taxon>Diptera</taxon>
        <taxon>Nematocera</taxon>
        <taxon>Culicoidea</taxon>
        <taxon>Culicidae</taxon>
        <taxon>Culicinae</taxon>
        <taxon>Aedini</taxon>
        <taxon>Aedes</taxon>
        <taxon>Stegomyia</taxon>
    </lineage>
</organism>
<evidence type="ECO:0000313" key="4">
    <source>
        <dbReference type="Proteomes" id="UP000682892"/>
    </source>
</evidence>
<dbReference type="HOGENOM" id="CLU_040063_1_0_1"/>
<dbReference type="GO" id="GO:0030687">
    <property type="term" value="C:preribosome, large subunit precursor"/>
    <property type="evidence" value="ECO:0007669"/>
    <property type="project" value="TreeGrafter"/>
</dbReference>
<reference evidence="3" key="1">
    <citation type="submission" date="2005-10" db="EMBL/GenBank/DDBJ databases">
        <authorList>
            <person name="Loftus B.J."/>
            <person name="Nene V.M."/>
            <person name="Hannick L.I."/>
            <person name="Bidwell S."/>
            <person name="Haas B."/>
            <person name="Amedeo P."/>
            <person name="Orvis J."/>
            <person name="Wortman J.R."/>
            <person name="White O.R."/>
            <person name="Salzberg S."/>
            <person name="Shumway M."/>
            <person name="Koo H."/>
            <person name="Zhao Y."/>
            <person name="Holmes M."/>
            <person name="Miller J."/>
            <person name="Schatz M."/>
            <person name="Pop M."/>
            <person name="Pai G."/>
            <person name="Utterback T."/>
            <person name="Rogers Y.-H."/>
            <person name="Kravitz S."/>
            <person name="Fraser C.M."/>
        </authorList>
    </citation>
    <scope>NUCLEOTIDE SEQUENCE</scope>
    <source>
        <strain evidence="3">Liverpool</strain>
    </source>
</reference>
<dbReference type="Proteomes" id="UP000682892">
    <property type="component" value="Unassembled WGS sequence"/>
</dbReference>
<dbReference type="InterPro" id="IPR007109">
    <property type="entry name" value="Brix"/>
</dbReference>
<dbReference type="PaxDb" id="7159-AAEL004997-PA"/>
<dbReference type="KEGG" id="aag:5565756"/>
<feature type="region of interest" description="Disordered" evidence="1">
    <location>
        <begin position="52"/>
        <end position="77"/>
    </location>
</feature>
<protein>
    <submittedName>
        <fullName evidence="3">AAEL004997-PA</fullName>
    </submittedName>
</protein>
<accession>Q17BF6</accession>
<dbReference type="PANTHER" id="PTHR22734">
    <property type="entry name" value="U3 SMALL NUCLEOLAR RIBONUCLEOPROTEIN PROTEIN IMP4"/>
    <property type="match status" value="1"/>
</dbReference>
<gene>
    <name evidence="3" type="ORF">AaeL_AAEL004997</name>
</gene>
<name>Q17BF6_AEDAE</name>
<dbReference type="STRING" id="7159.Q17BF6"/>
<dbReference type="PANTHER" id="PTHR22734:SF3">
    <property type="entry name" value="RIBOSOME PRODUCTION FACTOR 1"/>
    <property type="match status" value="1"/>
</dbReference>
<dbReference type="OrthoDB" id="264354at2759"/>
<evidence type="ECO:0000259" key="2">
    <source>
        <dbReference type="PROSITE" id="PS50833"/>
    </source>
</evidence>
<proteinExistence type="predicted"/>
<dbReference type="EMBL" id="CH477322">
    <property type="protein sequence ID" value="EAT43588.1"/>
    <property type="molecule type" value="Genomic_DNA"/>
</dbReference>
<dbReference type="SMART" id="SM00879">
    <property type="entry name" value="Brix"/>
    <property type="match status" value="1"/>
</dbReference>
<dbReference type="PhylomeDB" id="Q17BF6"/>
<reference evidence="3" key="2">
    <citation type="journal article" date="2007" name="Science">
        <title>Genome sequence of Aedes aegypti, a major arbovirus vector.</title>
        <authorList>
            <person name="Nene V."/>
            <person name="Wortman J.R."/>
            <person name="Lawson D."/>
            <person name="Haas B."/>
            <person name="Kodira C."/>
            <person name="Tu Z.J."/>
            <person name="Loftus B."/>
            <person name="Xi Z."/>
            <person name="Megy K."/>
            <person name="Grabherr M."/>
            <person name="Ren Q."/>
            <person name="Zdobnov E.M."/>
            <person name="Lobo N.F."/>
            <person name="Campbell K.S."/>
            <person name="Brown S.E."/>
            <person name="Bonaldo M.F."/>
            <person name="Zhu J."/>
            <person name="Sinkins S.P."/>
            <person name="Hogenkamp D.G."/>
            <person name="Amedeo P."/>
            <person name="Arensburger P."/>
            <person name="Atkinson P.W."/>
            <person name="Bidwell S."/>
            <person name="Biedler J."/>
            <person name="Birney E."/>
            <person name="Bruggner R.V."/>
            <person name="Costas J."/>
            <person name="Coy M.R."/>
            <person name="Crabtree J."/>
            <person name="Crawford M."/>
            <person name="Debruyn B."/>
            <person name="Decaprio D."/>
            <person name="Eiglmeier K."/>
            <person name="Eisenstadt E."/>
            <person name="El-Dorry H."/>
            <person name="Gelbart W.M."/>
            <person name="Gomes S.L."/>
            <person name="Hammond M."/>
            <person name="Hannick L.I."/>
            <person name="Hogan J.R."/>
            <person name="Holmes M.H."/>
            <person name="Jaffe D."/>
            <person name="Johnston J.S."/>
            <person name="Kennedy R.C."/>
            <person name="Koo H."/>
            <person name="Kravitz S."/>
            <person name="Kriventseva E.V."/>
            <person name="Kulp D."/>
            <person name="Labutti K."/>
            <person name="Lee E."/>
            <person name="Li S."/>
            <person name="Lovin D.D."/>
            <person name="Mao C."/>
            <person name="Mauceli E."/>
            <person name="Menck C.F."/>
            <person name="Miller J.R."/>
            <person name="Montgomery P."/>
            <person name="Mori A."/>
            <person name="Nascimento A.L."/>
            <person name="Naveira H.F."/>
            <person name="Nusbaum C."/>
            <person name="O'leary S."/>
            <person name="Orvis J."/>
            <person name="Pertea M."/>
            <person name="Quesneville H."/>
            <person name="Reidenbach K.R."/>
            <person name="Rogers Y.H."/>
            <person name="Roth C.W."/>
            <person name="Schneider J.R."/>
            <person name="Schatz M."/>
            <person name="Shumway M."/>
            <person name="Stanke M."/>
            <person name="Stinson E.O."/>
            <person name="Tubio J.M."/>
            <person name="Vanzee J.P."/>
            <person name="Verjovski-Almeida S."/>
            <person name="Werner D."/>
            <person name="White O."/>
            <person name="Wyder S."/>
            <person name="Zeng Q."/>
            <person name="Zhao Q."/>
            <person name="Zhao Y."/>
            <person name="Hill C.A."/>
            <person name="Raikhel A.S."/>
            <person name="Soares M.B."/>
            <person name="Knudson D.L."/>
            <person name="Lee N.H."/>
            <person name="Galagan J."/>
            <person name="Salzberg S.L."/>
            <person name="Paulsen I.T."/>
            <person name="Dimopoulos G."/>
            <person name="Collins F.H."/>
            <person name="Birren B."/>
            <person name="Fraser-Liggett C.M."/>
            <person name="Severson D.W."/>
        </authorList>
    </citation>
    <scope>NUCLEOTIDE SEQUENCE [LARGE SCALE GENOMIC DNA]</scope>
    <source>
        <strain evidence="3">Liverpool</strain>
    </source>
</reference>
<dbReference type="PROSITE" id="PS50833">
    <property type="entry name" value="BRIX"/>
    <property type="match status" value="1"/>
</dbReference>
<dbReference type="Gene3D" id="3.40.50.10480">
    <property type="entry name" value="Probable brix-domain ribosomal biogenesis protein"/>
    <property type="match status" value="1"/>
</dbReference>
<feature type="compositionally biased region" description="Low complexity" evidence="1">
    <location>
        <begin position="53"/>
        <end position="70"/>
    </location>
</feature>
<feature type="region of interest" description="Disordered" evidence="1">
    <location>
        <begin position="137"/>
        <end position="179"/>
    </location>
</feature>
<dbReference type="VEuPathDB" id="VectorBase:AAEL004997"/>